<sequence>MSKKDEENPRSSTDNLVAKTSLNLIRIVLVFASPPFRLGQSFPLNSNKKEATISTGSFPNPNNNSLKEPIASTFSVIEVSSDNHETNSSMPRNKKPRSRRNNSSLNRVNRTKFTNKGSIKSEPYSIPYSTRSQTRQQGLSTETTSPSMIMDPNATNESTGTNTEPATQPQILLAGRKRLCAKCKDSANIVKMINSKMGRIEELIKNLKKVTGEISNEFKNNGLTQTISSSSFGNMDLSKMSIDDIQKFVTFITNKFVTTPNKSTNSTEASIDSDILANKKSEN</sequence>
<evidence type="ECO:0000256" key="1">
    <source>
        <dbReference type="SAM" id="MobiDB-lite"/>
    </source>
</evidence>
<protein>
    <submittedName>
        <fullName evidence="2">11782_t:CDS:1</fullName>
    </submittedName>
</protein>
<evidence type="ECO:0000313" key="2">
    <source>
        <dbReference type="EMBL" id="CAG8522094.1"/>
    </source>
</evidence>
<name>A0A9N9AAQ0_9GLOM</name>
<feature type="region of interest" description="Disordered" evidence="1">
    <location>
        <begin position="261"/>
        <end position="283"/>
    </location>
</feature>
<dbReference type="AlphaFoldDB" id="A0A9N9AAQ0"/>
<organism evidence="2 3">
    <name type="scientific">Funneliformis caledonium</name>
    <dbReference type="NCBI Taxonomy" id="1117310"/>
    <lineage>
        <taxon>Eukaryota</taxon>
        <taxon>Fungi</taxon>
        <taxon>Fungi incertae sedis</taxon>
        <taxon>Mucoromycota</taxon>
        <taxon>Glomeromycotina</taxon>
        <taxon>Glomeromycetes</taxon>
        <taxon>Glomerales</taxon>
        <taxon>Glomeraceae</taxon>
        <taxon>Funneliformis</taxon>
    </lineage>
</organism>
<gene>
    <name evidence="2" type="ORF">FCALED_LOCUS4752</name>
</gene>
<dbReference type="Proteomes" id="UP000789570">
    <property type="component" value="Unassembled WGS sequence"/>
</dbReference>
<feature type="compositionally biased region" description="Polar residues" evidence="1">
    <location>
        <begin position="127"/>
        <end position="165"/>
    </location>
</feature>
<evidence type="ECO:0000313" key="3">
    <source>
        <dbReference type="Proteomes" id="UP000789570"/>
    </source>
</evidence>
<dbReference type="OrthoDB" id="2412221at2759"/>
<accession>A0A9N9AAQ0</accession>
<dbReference type="EMBL" id="CAJVPQ010000947">
    <property type="protein sequence ID" value="CAG8522094.1"/>
    <property type="molecule type" value="Genomic_DNA"/>
</dbReference>
<keyword evidence="3" id="KW-1185">Reference proteome</keyword>
<feature type="compositionally biased region" description="Polar residues" evidence="1">
    <location>
        <begin position="261"/>
        <end position="270"/>
    </location>
</feature>
<reference evidence="2" key="1">
    <citation type="submission" date="2021-06" db="EMBL/GenBank/DDBJ databases">
        <authorList>
            <person name="Kallberg Y."/>
            <person name="Tangrot J."/>
            <person name="Rosling A."/>
        </authorList>
    </citation>
    <scope>NUCLEOTIDE SEQUENCE</scope>
    <source>
        <strain evidence="2">UK204</strain>
    </source>
</reference>
<proteinExistence type="predicted"/>
<comment type="caution">
    <text evidence="2">The sequence shown here is derived from an EMBL/GenBank/DDBJ whole genome shotgun (WGS) entry which is preliminary data.</text>
</comment>
<feature type="region of interest" description="Disordered" evidence="1">
    <location>
        <begin position="81"/>
        <end position="165"/>
    </location>
</feature>